<proteinExistence type="predicted"/>
<keyword evidence="3" id="KW-1185">Reference proteome</keyword>
<dbReference type="AlphaFoldDB" id="A0A2B8BL17"/>
<feature type="compositionally biased region" description="Basic and acidic residues" evidence="1">
    <location>
        <begin position="63"/>
        <end position="75"/>
    </location>
</feature>
<dbReference type="Proteomes" id="UP000225379">
    <property type="component" value="Unassembled WGS sequence"/>
</dbReference>
<feature type="compositionally biased region" description="Acidic residues" evidence="1">
    <location>
        <begin position="51"/>
        <end position="62"/>
    </location>
</feature>
<comment type="caution">
    <text evidence="2">The sequence shown here is derived from an EMBL/GenBank/DDBJ whole genome shotgun (WGS) entry which is preliminary data.</text>
</comment>
<reference evidence="3" key="1">
    <citation type="submission" date="2017-10" db="EMBL/GenBank/DDBJ databases">
        <authorList>
            <person name="Kravchenko I.K."/>
            <person name="Grouzdev D.S."/>
        </authorList>
    </citation>
    <scope>NUCLEOTIDE SEQUENCE [LARGE SCALE GENOMIC DNA]</scope>
    <source>
        <strain evidence="3">B2</strain>
    </source>
</reference>
<accession>A0A2B8BL17</accession>
<evidence type="ECO:0000313" key="2">
    <source>
        <dbReference type="EMBL" id="PGH58238.1"/>
    </source>
</evidence>
<dbReference type="OrthoDB" id="9957671at2"/>
<sequence length="75" mass="8191">MRVVERAPALPEALRQALDAAETFGNAPAHCRSLIERTVNALLTVLDCMDADPDMEPEEDRGELDHLPDAEVAHA</sequence>
<dbReference type="RefSeq" id="WP_098736218.1">
    <property type="nucleotide sequence ID" value="NZ_PDKW01000039.1"/>
</dbReference>
<evidence type="ECO:0000313" key="3">
    <source>
        <dbReference type="Proteomes" id="UP000225379"/>
    </source>
</evidence>
<dbReference type="EMBL" id="PDKW01000039">
    <property type="protein sequence ID" value="PGH58238.1"/>
    <property type="molecule type" value="Genomic_DNA"/>
</dbReference>
<organism evidence="2 3">
    <name type="scientific">Azospirillum palustre</name>
    <dbReference type="NCBI Taxonomy" id="2044885"/>
    <lineage>
        <taxon>Bacteria</taxon>
        <taxon>Pseudomonadati</taxon>
        <taxon>Pseudomonadota</taxon>
        <taxon>Alphaproteobacteria</taxon>
        <taxon>Rhodospirillales</taxon>
        <taxon>Azospirillaceae</taxon>
        <taxon>Azospirillum</taxon>
    </lineage>
</organism>
<feature type="region of interest" description="Disordered" evidence="1">
    <location>
        <begin position="51"/>
        <end position="75"/>
    </location>
</feature>
<protein>
    <submittedName>
        <fullName evidence="2">Uncharacterized protein</fullName>
    </submittedName>
</protein>
<name>A0A2B8BL17_9PROT</name>
<evidence type="ECO:0000256" key="1">
    <source>
        <dbReference type="SAM" id="MobiDB-lite"/>
    </source>
</evidence>
<gene>
    <name evidence="2" type="ORF">CRT60_09920</name>
</gene>